<evidence type="ECO:0000313" key="2">
    <source>
        <dbReference type="EMBL" id="WOL19191.1"/>
    </source>
</evidence>
<name>A0AAQ3QNG0_9LILI</name>
<proteinExistence type="predicted"/>
<reference evidence="2 3" key="1">
    <citation type="submission" date="2023-10" db="EMBL/GenBank/DDBJ databases">
        <title>Chromosome-scale genome assembly provides insights into flower coloration mechanisms of Canna indica.</title>
        <authorList>
            <person name="Li C."/>
        </authorList>
    </citation>
    <scope>NUCLEOTIDE SEQUENCE [LARGE SCALE GENOMIC DNA]</scope>
    <source>
        <tissue evidence="2">Flower</tissue>
    </source>
</reference>
<evidence type="ECO:0000256" key="1">
    <source>
        <dbReference type="SAM" id="MobiDB-lite"/>
    </source>
</evidence>
<keyword evidence="3" id="KW-1185">Reference proteome</keyword>
<accession>A0AAQ3QNG0</accession>
<organism evidence="2 3">
    <name type="scientific">Canna indica</name>
    <name type="common">Indian-shot</name>
    <dbReference type="NCBI Taxonomy" id="4628"/>
    <lineage>
        <taxon>Eukaryota</taxon>
        <taxon>Viridiplantae</taxon>
        <taxon>Streptophyta</taxon>
        <taxon>Embryophyta</taxon>
        <taxon>Tracheophyta</taxon>
        <taxon>Spermatophyta</taxon>
        <taxon>Magnoliopsida</taxon>
        <taxon>Liliopsida</taxon>
        <taxon>Zingiberales</taxon>
        <taxon>Cannaceae</taxon>
        <taxon>Canna</taxon>
    </lineage>
</organism>
<evidence type="ECO:0000313" key="3">
    <source>
        <dbReference type="Proteomes" id="UP001327560"/>
    </source>
</evidence>
<sequence length="535" mass="58766">MELLAETAVFVDTNLGTRFALSVPDNITAGDLKGKLKYEHNSCFPTLGKIIVHSLMVKQKSFFYHIPDSMLIKEACQGLGTWFLRIDASRLADITLQQEEMPPSINHIRRQDSCSHAETANPDVNKVLPLSNLIPPSNSVCCKPGDQFLCTKIAMDHKIEGSTSNIFDSHNSLKTMGFTISATNMRNHAGEIEGDCSRCNEGKVDVISSLIKRRKLPQNSQGNVTDREAVTIYKSVLSSGFDSGKEVIKGNAMMDEAPCANQKNIDQLSTQPERGQKENSFSREAAPSVNLSEEISVNGIIWRYFSNIDEVNSGGTLNKNVRDMESASLQLNSMLNIKKSPLIEETGCATKEVQYLADCDGFNESQSDCDTACSFIVTPSGANQVCPMSNVNTKNDKDKLTASGDKKQPKTIPSSVKNNNFVGSWSTYQANNNTSHKSKSQRASSRVNRKLVFSTPHLTPKFSAQGYKKSTRMLSSNSNRCEVGKRLVQAANKICSSGSAKKSPRSLISQHGNMSTPDSIIIVKRFSFEINDSDD</sequence>
<dbReference type="AlphaFoldDB" id="A0AAQ3QNG0"/>
<dbReference type="EMBL" id="CP136898">
    <property type="protein sequence ID" value="WOL19191.1"/>
    <property type="molecule type" value="Genomic_DNA"/>
</dbReference>
<gene>
    <name evidence="2" type="ORF">Cni_G27988</name>
</gene>
<feature type="compositionally biased region" description="Basic and acidic residues" evidence="1">
    <location>
        <begin position="394"/>
        <end position="408"/>
    </location>
</feature>
<dbReference type="Proteomes" id="UP001327560">
    <property type="component" value="Chromosome 9"/>
</dbReference>
<protein>
    <submittedName>
        <fullName evidence="2">Uncharacterized protein</fullName>
    </submittedName>
</protein>
<feature type="region of interest" description="Disordered" evidence="1">
    <location>
        <begin position="394"/>
        <end position="418"/>
    </location>
</feature>